<comment type="caution">
    <text evidence="3">The sequence shown here is derived from an EMBL/GenBank/DDBJ whole genome shotgun (WGS) entry which is preliminary data.</text>
</comment>
<accession>A0AAV4DXE5</accession>
<proteinExistence type="predicted"/>
<evidence type="ECO:0000313" key="3">
    <source>
        <dbReference type="EMBL" id="GFO48850.1"/>
    </source>
</evidence>
<dbReference type="InterPro" id="IPR003172">
    <property type="entry name" value="ML_dom"/>
</dbReference>
<dbReference type="PANTHER" id="PTHR17357:SF0">
    <property type="entry name" value="GANGLIOSIDE GM2 ACTIVATOR"/>
    <property type="match status" value="1"/>
</dbReference>
<dbReference type="SMART" id="SM00737">
    <property type="entry name" value="ML"/>
    <property type="match status" value="1"/>
</dbReference>
<name>A0AAV4DXE5_9GAST</name>
<dbReference type="GO" id="GO:0009898">
    <property type="term" value="C:cytoplasmic side of plasma membrane"/>
    <property type="evidence" value="ECO:0007669"/>
    <property type="project" value="TreeGrafter"/>
</dbReference>
<dbReference type="Gene3D" id="2.70.220.10">
    <property type="entry name" value="Ganglioside GM2 activator"/>
    <property type="match status" value="1"/>
</dbReference>
<dbReference type="Pfam" id="PF02221">
    <property type="entry name" value="E1_DerP2_DerF2"/>
    <property type="match status" value="1"/>
</dbReference>
<dbReference type="AlphaFoldDB" id="A0AAV4DXE5"/>
<dbReference type="EMBL" id="BLXT01008455">
    <property type="protein sequence ID" value="GFO48850.1"/>
    <property type="molecule type" value="Genomic_DNA"/>
</dbReference>
<keyword evidence="1" id="KW-0732">Signal</keyword>
<dbReference type="PANTHER" id="PTHR17357">
    <property type="entry name" value="GM2 GANGLIOSIDE ACTIVATOR PROTEIN"/>
    <property type="match status" value="1"/>
</dbReference>
<dbReference type="SUPFAM" id="SSF63707">
    <property type="entry name" value="Ganglioside M2 (gm2) activator"/>
    <property type="match status" value="1"/>
</dbReference>
<sequence length="169" mass="18959">MEKPFLFHSPLEKHIAHRKESRVNKFVYNNCGHPETDVFNLTTIIVRPEPIKLPGKVTLGASFAFRETATSPIKLQVEMDVSRSGDQWQKLPCIEQVGTCTYDDICELLSMLPECKPCQCPFAKGNYSVPATTIDIPLELVPPGDYRIKAVFTNSEKLGACIELIISFD</sequence>
<feature type="domain" description="MD-2-related lipid-recognition" evidence="2">
    <location>
        <begin position="28"/>
        <end position="166"/>
    </location>
</feature>
<dbReference type="GO" id="GO:0005319">
    <property type="term" value="F:lipid transporter activity"/>
    <property type="evidence" value="ECO:0007669"/>
    <property type="project" value="TreeGrafter"/>
</dbReference>
<evidence type="ECO:0000256" key="1">
    <source>
        <dbReference type="ARBA" id="ARBA00022729"/>
    </source>
</evidence>
<evidence type="ECO:0000259" key="2">
    <source>
        <dbReference type="SMART" id="SM00737"/>
    </source>
</evidence>
<evidence type="ECO:0000313" key="4">
    <source>
        <dbReference type="Proteomes" id="UP000735302"/>
    </source>
</evidence>
<dbReference type="Proteomes" id="UP000735302">
    <property type="component" value="Unassembled WGS sequence"/>
</dbReference>
<keyword evidence="4" id="KW-1185">Reference proteome</keyword>
<dbReference type="GO" id="GO:0008047">
    <property type="term" value="F:enzyme activator activity"/>
    <property type="evidence" value="ECO:0007669"/>
    <property type="project" value="InterPro"/>
</dbReference>
<reference evidence="3 4" key="1">
    <citation type="journal article" date="2021" name="Elife">
        <title>Chloroplast acquisition without the gene transfer in kleptoplastic sea slugs, Plakobranchus ocellatus.</title>
        <authorList>
            <person name="Maeda T."/>
            <person name="Takahashi S."/>
            <person name="Yoshida T."/>
            <person name="Shimamura S."/>
            <person name="Takaki Y."/>
            <person name="Nagai Y."/>
            <person name="Toyoda A."/>
            <person name="Suzuki Y."/>
            <person name="Arimoto A."/>
            <person name="Ishii H."/>
            <person name="Satoh N."/>
            <person name="Nishiyama T."/>
            <person name="Hasebe M."/>
            <person name="Maruyama T."/>
            <person name="Minagawa J."/>
            <person name="Obokata J."/>
            <person name="Shigenobu S."/>
        </authorList>
    </citation>
    <scope>NUCLEOTIDE SEQUENCE [LARGE SCALE GENOMIC DNA]</scope>
</reference>
<gene>
    <name evidence="3" type="ORF">PoB_007535500</name>
</gene>
<dbReference type="GO" id="GO:0006689">
    <property type="term" value="P:ganglioside catabolic process"/>
    <property type="evidence" value="ECO:0007669"/>
    <property type="project" value="InterPro"/>
</dbReference>
<organism evidence="3 4">
    <name type="scientific">Plakobranchus ocellatus</name>
    <dbReference type="NCBI Taxonomy" id="259542"/>
    <lineage>
        <taxon>Eukaryota</taxon>
        <taxon>Metazoa</taxon>
        <taxon>Spiralia</taxon>
        <taxon>Lophotrochozoa</taxon>
        <taxon>Mollusca</taxon>
        <taxon>Gastropoda</taxon>
        <taxon>Heterobranchia</taxon>
        <taxon>Euthyneura</taxon>
        <taxon>Panpulmonata</taxon>
        <taxon>Sacoglossa</taxon>
        <taxon>Placobranchoidea</taxon>
        <taxon>Plakobranchidae</taxon>
        <taxon>Plakobranchus</taxon>
    </lineage>
</organism>
<dbReference type="InterPro" id="IPR036846">
    <property type="entry name" value="GM2-AP_sf"/>
</dbReference>
<protein>
    <submittedName>
        <fullName evidence="3">Ganglioside gm2 activator</fullName>
    </submittedName>
</protein>
<dbReference type="InterPro" id="IPR028996">
    <property type="entry name" value="GM2-AP"/>
</dbReference>